<evidence type="ECO:0000259" key="6">
    <source>
        <dbReference type="Pfam" id="PF01370"/>
    </source>
</evidence>
<dbReference type="PANTHER" id="PTHR43725">
    <property type="entry name" value="UDP-GLUCOSE 4-EPIMERASE"/>
    <property type="match status" value="1"/>
</dbReference>
<evidence type="ECO:0000256" key="2">
    <source>
        <dbReference type="ARBA" id="ARBA00007637"/>
    </source>
</evidence>
<organism evidence="7 8">
    <name type="scientific">Silvanigrella aquatica</name>
    <dbReference type="NCBI Taxonomy" id="1915309"/>
    <lineage>
        <taxon>Bacteria</taxon>
        <taxon>Pseudomonadati</taxon>
        <taxon>Bdellovibrionota</taxon>
        <taxon>Oligoflexia</taxon>
        <taxon>Silvanigrellales</taxon>
        <taxon>Silvanigrellaceae</taxon>
        <taxon>Silvanigrella</taxon>
    </lineage>
</organism>
<comment type="similarity">
    <text evidence="2">Belongs to the NAD(P)-dependent epimerase/dehydratase family.</text>
</comment>
<dbReference type="STRING" id="1915309.AXG55_11960"/>
<dbReference type="Pfam" id="PF01370">
    <property type="entry name" value="Epimerase"/>
    <property type="match status" value="1"/>
</dbReference>
<dbReference type="PRINTS" id="PR01713">
    <property type="entry name" value="NUCEPIMERASE"/>
</dbReference>
<proteinExistence type="inferred from homology"/>
<dbReference type="Proteomes" id="UP000184731">
    <property type="component" value="Chromosome"/>
</dbReference>
<gene>
    <name evidence="7" type="ORF">AXG55_11960</name>
</gene>
<reference evidence="7 8" key="1">
    <citation type="submission" date="2016-10" db="EMBL/GenBank/DDBJ databases">
        <title>Silvanigrella aquatica sp. nov., isolated from a freshwater lake located in the Black Forest, Germany, description of Silvanigrellaceae fam. nov., Silvanigrellales ord. nov., reclassification of the order Bdellovibrionales in the class Oligoflexia, reclassification of the families Bacteriovoracaceae and Halobacteriovoraceae in the new order Bacteriovoracales ord. nov., and reclassification of the family Pseudobacteriovoracaceae in the order Oligoflexiales.</title>
        <authorList>
            <person name="Hahn M.W."/>
            <person name="Schmidt J."/>
            <person name="Koll U."/>
            <person name="Rohde M."/>
            <person name="Verbag S."/>
            <person name="Pitt A."/>
            <person name="Nakai R."/>
            <person name="Naganuma T."/>
            <person name="Lang E."/>
        </authorList>
    </citation>
    <scope>NUCLEOTIDE SEQUENCE [LARGE SCALE GENOMIC DNA]</scope>
    <source>
        <strain evidence="7 8">MWH-Nonnen-W8red</strain>
    </source>
</reference>
<name>A0A1L4D315_9BACT</name>
<dbReference type="InterPro" id="IPR001509">
    <property type="entry name" value="Epimerase_deHydtase"/>
</dbReference>
<protein>
    <recommendedName>
        <fullName evidence="3">UDP-glucose 4-epimerase</fullName>
    </recommendedName>
    <alternativeName>
        <fullName evidence="5">Galactowaldenase</fullName>
    </alternativeName>
    <alternativeName>
        <fullName evidence="4">UDP-galactose 4-epimerase</fullName>
    </alternativeName>
</protein>
<accession>A0A1L4D315</accession>
<evidence type="ECO:0000313" key="7">
    <source>
        <dbReference type="EMBL" id="APJ04581.1"/>
    </source>
</evidence>
<dbReference type="InterPro" id="IPR036291">
    <property type="entry name" value="NAD(P)-bd_dom_sf"/>
</dbReference>
<evidence type="ECO:0000256" key="1">
    <source>
        <dbReference type="ARBA" id="ARBA00004947"/>
    </source>
</evidence>
<dbReference type="EMBL" id="CP017834">
    <property type="protein sequence ID" value="APJ04581.1"/>
    <property type="molecule type" value="Genomic_DNA"/>
</dbReference>
<dbReference type="AlphaFoldDB" id="A0A1L4D315"/>
<keyword evidence="8" id="KW-1185">Reference proteome</keyword>
<dbReference type="SUPFAM" id="SSF51735">
    <property type="entry name" value="NAD(P)-binding Rossmann-fold domains"/>
    <property type="match status" value="1"/>
</dbReference>
<sequence>MEILLTGGAGFIGAKVCEKLINIGHNVTIIDNMSTGLIDNINKQVNFIECGAESRLIHEKLNKFKFDAILHIGGQSSGEIGERNPLNDIQWNVVSTLNLLDYASKNNIYKFIYASSVGVYGTAMKSQNELLVENTAGNPISVYGTGKLSSEKYIDTYVKRGLVAFSLRMFNVYGPGQNMDNPDQGMISIYLSQLIKNKKLQVKGSLQRVRDFIYIDDVVNAWILALNYSDQTPIHHKINIGSGTGVTIEHITSLLKNYFGNYPLEVLSSTPADQTYTIANIENAKKILSWSPEVDLEYGLAHFYKWAINKMGNK</sequence>
<dbReference type="KEGG" id="saqi:AXG55_11960"/>
<dbReference type="OrthoDB" id="5296314at2"/>
<evidence type="ECO:0000256" key="3">
    <source>
        <dbReference type="ARBA" id="ARBA00018569"/>
    </source>
</evidence>
<feature type="domain" description="NAD-dependent epimerase/dehydratase" evidence="6">
    <location>
        <begin position="3"/>
        <end position="241"/>
    </location>
</feature>
<dbReference type="PANTHER" id="PTHR43725:SF53">
    <property type="entry name" value="UDP-ARABINOSE 4-EPIMERASE 1"/>
    <property type="match status" value="1"/>
</dbReference>
<comment type="pathway">
    <text evidence="1">Carbohydrate metabolism; galactose metabolism.</text>
</comment>
<dbReference type="RefSeq" id="WP_148698329.1">
    <property type="nucleotide sequence ID" value="NZ_CP017834.1"/>
</dbReference>
<evidence type="ECO:0000256" key="5">
    <source>
        <dbReference type="ARBA" id="ARBA00033067"/>
    </source>
</evidence>
<evidence type="ECO:0000256" key="4">
    <source>
        <dbReference type="ARBA" id="ARBA00031367"/>
    </source>
</evidence>
<evidence type="ECO:0000313" key="8">
    <source>
        <dbReference type="Proteomes" id="UP000184731"/>
    </source>
</evidence>
<dbReference type="Gene3D" id="3.40.50.720">
    <property type="entry name" value="NAD(P)-binding Rossmann-like Domain"/>
    <property type="match status" value="1"/>
</dbReference>